<evidence type="ECO:0000256" key="10">
    <source>
        <dbReference type="RuleBase" id="RU351113"/>
    </source>
</evidence>
<feature type="transmembrane region" description="Helical" evidence="10">
    <location>
        <begin position="129"/>
        <end position="147"/>
    </location>
</feature>
<evidence type="ECO:0000256" key="2">
    <source>
        <dbReference type="ARBA" id="ARBA00022475"/>
    </source>
</evidence>
<proteinExistence type="inferred from homology"/>
<dbReference type="AlphaFoldDB" id="A0AAV0XCM7"/>
<sequence length="452" mass="53262">MDIRDDQNHVFNITLAKCTGIYQMLDPQTIRYRGLNVYHFVVAFLTFYLCVIAMILNVSGVYYWTENLNLSIEYFWKGLLSMYLCYSMCTFIYYSDDIWKCLSITCYGFTSHSFRDKQIILDRWRERSVLFTTILTVMYSTSMMMNYPSSLVLSNVIIPVKNHDGSVSNYRYNLFKLYLFVSDDTYNAHYNIFYIFEALCVISFLILFLLFDILLVTLCLAVLCQMQIVCTACESVGHKSLAGDDLSLVVYWLTFTKSFLYKDAIMLYLLLDCRDEKKQLPNEHELIYDEIKTIIMDHQAVMKKYDTFLTLFKRVVLLQIVVLLMTFIILCICFVMSFSNDDRFKSSRIFTITIFCMVIPNLFKLFAMSYFFGNIVEQKDSIVYALYSSIWTEMDMRCKKLVLLTMKMNNANQKKLKFTRTKIVNLEMFFKTLCDSYSILSVLINCIKNMDE</sequence>
<evidence type="ECO:0000256" key="4">
    <source>
        <dbReference type="ARBA" id="ARBA00022692"/>
    </source>
</evidence>
<feature type="transmembrane region" description="Helical" evidence="10">
    <location>
        <begin position="37"/>
        <end position="62"/>
    </location>
</feature>
<dbReference type="PANTHER" id="PTHR21137">
    <property type="entry name" value="ODORANT RECEPTOR"/>
    <property type="match status" value="1"/>
</dbReference>
<gene>
    <name evidence="11" type="ORF">MEUPH1_LOCUS20728</name>
</gene>
<feature type="transmembrane region" description="Helical" evidence="10">
    <location>
        <begin position="315"/>
        <end position="337"/>
    </location>
</feature>
<keyword evidence="6 10" id="KW-1133">Transmembrane helix</keyword>
<dbReference type="Proteomes" id="UP001160148">
    <property type="component" value="Unassembled WGS sequence"/>
</dbReference>
<evidence type="ECO:0000256" key="6">
    <source>
        <dbReference type="ARBA" id="ARBA00022989"/>
    </source>
</evidence>
<keyword evidence="5 10" id="KW-0552">Olfaction</keyword>
<evidence type="ECO:0000256" key="1">
    <source>
        <dbReference type="ARBA" id="ARBA00004651"/>
    </source>
</evidence>
<evidence type="ECO:0000256" key="8">
    <source>
        <dbReference type="ARBA" id="ARBA00023170"/>
    </source>
</evidence>
<evidence type="ECO:0000256" key="9">
    <source>
        <dbReference type="ARBA" id="ARBA00023224"/>
    </source>
</evidence>
<evidence type="ECO:0000313" key="12">
    <source>
        <dbReference type="Proteomes" id="UP001160148"/>
    </source>
</evidence>
<keyword evidence="2" id="KW-1003">Cell membrane</keyword>
<keyword evidence="7 10" id="KW-0472">Membrane</keyword>
<comment type="caution">
    <text evidence="11">The sequence shown here is derived from an EMBL/GenBank/DDBJ whole genome shotgun (WGS) entry which is preliminary data.</text>
</comment>
<keyword evidence="4 10" id="KW-0812">Transmembrane</keyword>
<organism evidence="11 12">
    <name type="scientific">Macrosiphum euphorbiae</name>
    <name type="common">potato aphid</name>
    <dbReference type="NCBI Taxonomy" id="13131"/>
    <lineage>
        <taxon>Eukaryota</taxon>
        <taxon>Metazoa</taxon>
        <taxon>Ecdysozoa</taxon>
        <taxon>Arthropoda</taxon>
        <taxon>Hexapoda</taxon>
        <taxon>Insecta</taxon>
        <taxon>Pterygota</taxon>
        <taxon>Neoptera</taxon>
        <taxon>Paraneoptera</taxon>
        <taxon>Hemiptera</taxon>
        <taxon>Sternorrhyncha</taxon>
        <taxon>Aphidomorpha</taxon>
        <taxon>Aphidoidea</taxon>
        <taxon>Aphididae</taxon>
        <taxon>Macrosiphini</taxon>
        <taxon>Macrosiphum</taxon>
    </lineage>
</organism>
<dbReference type="GO" id="GO:0005886">
    <property type="term" value="C:plasma membrane"/>
    <property type="evidence" value="ECO:0007669"/>
    <property type="project" value="UniProtKB-SubCell"/>
</dbReference>
<evidence type="ECO:0000256" key="5">
    <source>
        <dbReference type="ARBA" id="ARBA00022725"/>
    </source>
</evidence>
<dbReference type="EMBL" id="CARXXK010000004">
    <property type="protein sequence ID" value="CAI6366105.1"/>
    <property type="molecule type" value="Genomic_DNA"/>
</dbReference>
<reference evidence="11 12" key="1">
    <citation type="submission" date="2023-01" db="EMBL/GenBank/DDBJ databases">
        <authorList>
            <person name="Whitehead M."/>
        </authorList>
    </citation>
    <scope>NUCLEOTIDE SEQUENCE [LARGE SCALE GENOMIC DNA]</scope>
</reference>
<dbReference type="GO" id="GO:0005549">
    <property type="term" value="F:odorant binding"/>
    <property type="evidence" value="ECO:0007669"/>
    <property type="project" value="InterPro"/>
</dbReference>
<keyword evidence="9 10" id="KW-0807">Transducer</keyword>
<comment type="caution">
    <text evidence="10">Lacks conserved residue(s) required for the propagation of feature annotation.</text>
</comment>
<dbReference type="PANTHER" id="PTHR21137:SF35">
    <property type="entry name" value="ODORANT RECEPTOR 19A-RELATED"/>
    <property type="match status" value="1"/>
</dbReference>
<evidence type="ECO:0000313" key="11">
    <source>
        <dbReference type="EMBL" id="CAI6366105.1"/>
    </source>
</evidence>
<name>A0AAV0XCM7_9HEMI</name>
<dbReference type="GO" id="GO:0007165">
    <property type="term" value="P:signal transduction"/>
    <property type="evidence" value="ECO:0007669"/>
    <property type="project" value="UniProtKB-KW"/>
</dbReference>
<dbReference type="InterPro" id="IPR004117">
    <property type="entry name" value="7tm6_olfct_rcpt"/>
</dbReference>
<keyword evidence="12" id="KW-1185">Reference proteome</keyword>
<dbReference type="Pfam" id="PF02949">
    <property type="entry name" value="7tm_6"/>
    <property type="match status" value="1"/>
</dbReference>
<evidence type="ECO:0000256" key="7">
    <source>
        <dbReference type="ARBA" id="ARBA00023136"/>
    </source>
</evidence>
<evidence type="ECO:0000256" key="3">
    <source>
        <dbReference type="ARBA" id="ARBA00022606"/>
    </source>
</evidence>
<keyword evidence="3 10" id="KW-0716">Sensory transduction</keyword>
<feature type="transmembrane region" description="Helical" evidence="10">
    <location>
        <begin position="74"/>
        <end position="94"/>
    </location>
</feature>
<dbReference type="GO" id="GO:0004984">
    <property type="term" value="F:olfactory receptor activity"/>
    <property type="evidence" value="ECO:0007669"/>
    <property type="project" value="InterPro"/>
</dbReference>
<feature type="transmembrane region" description="Helical" evidence="10">
    <location>
        <begin position="349"/>
        <end position="372"/>
    </location>
</feature>
<keyword evidence="8 10" id="KW-0675">Receptor</keyword>
<accession>A0AAV0XCM7</accession>
<comment type="subcellular location">
    <subcellularLocation>
        <location evidence="1 10">Cell membrane</location>
        <topology evidence="1 10">Multi-pass membrane protein</topology>
    </subcellularLocation>
</comment>
<protein>
    <recommendedName>
        <fullName evidence="10">Odorant receptor</fullName>
    </recommendedName>
</protein>
<comment type="similarity">
    <text evidence="10">Belongs to the insect chemoreceptor superfamily. Heteromeric odorant receptor channel (TC 1.A.69) family.</text>
</comment>